<dbReference type="Proteomes" id="UP000041314">
    <property type="component" value="Unassembled WGS sequence"/>
</dbReference>
<dbReference type="AlphaFoldDB" id="A0A655BRN9"/>
<gene>
    <name evidence="1" type="ORF">ERS008198_00753</name>
</gene>
<proteinExistence type="predicted"/>
<evidence type="ECO:0000313" key="2">
    <source>
        <dbReference type="Proteomes" id="UP000041314"/>
    </source>
</evidence>
<organism evidence="1 2">
    <name type="scientific">Salmonella enterica subsp. enterica serovar Bovismorbificans</name>
    <dbReference type="NCBI Taxonomy" id="58097"/>
    <lineage>
        <taxon>Bacteria</taxon>
        <taxon>Pseudomonadati</taxon>
        <taxon>Pseudomonadota</taxon>
        <taxon>Gammaproteobacteria</taxon>
        <taxon>Enterobacterales</taxon>
        <taxon>Enterobacteriaceae</taxon>
        <taxon>Salmonella</taxon>
    </lineage>
</organism>
<sequence>MNDGNRLSARFTLRYLLFGNGIQGILHQRTGVDHIERLARPTGQHDLFPIKRPLVFSYFKTTYGNHLRRRQRYARSGQQKRRKEYFFHSLCQSIRKVRGLQTG</sequence>
<accession>A0A655BRN9</accession>
<dbReference type="EMBL" id="CQPA01000003">
    <property type="protein sequence ID" value="CNT70182.1"/>
    <property type="molecule type" value="Genomic_DNA"/>
</dbReference>
<name>A0A655BRN9_SALET</name>
<evidence type="ECO:0000313" key="1">
    <source>
        <dbReference type="EMBL" id="CNT70182.1"/>
    </source>
</evidence>
<protein>
    <submittedName>
        <fullName evidence="1">Uncharacterized protein</fullName>
    </submittedName>
</protein>
<reference evidence="1 2" key="1">
    <citation type="submission" date="2015-03" db="EMBL/GenBank/DDBJ databases">
        <authorList>
            <consortium name="Pathogen Informatics"/>
        </authorList>
    </citation>
    <scope>NUCLEOTIDE SEQUENCE [LARGE SCALE GENOMIC DNA]</scope>
    <source>
        <strain evidence="1 2">A1104</strain>
    </source>
</reference>